<proteinExistence type="predicted"/>
<gene>
    <name evidence="1" type="ordered locus">PAU_01336</name>
</gene>
<reference evidence="1 2" key="1">
    <citation type="journal article" date="2009" name="BMC Genomics">
        <title>Comparative genomics of the emerging human pathogen Photorhabdus asymbiotica with the insect pathogen Photorhabdus luminescens.</title>
        <authorList>
            <person name="Wilkinson P."/>
            <person name="Waterfield N.R."/>
            <person name="Crossman L."/>
            <person name="Corton C."/>
            <person name="Sanchez-Contreras M."/>
            <person name="Vlisidou I."/>
            <person name="Barron A."/>
            <person name="Bignell A."/>
            <person name="Clark L."/>
            <person name="Ormond D."/>
            <person name="Mayho M."/>
            <person name="Bason N."/>
            <person name="Smith F."/>
            <person name="Simmonds M."/>
            <person name="Churcher C."/>
            <person name="Harris D."/>
            <person name="Thompson N.R."/>
            <person name="Quail M."/>
            <person name="Parkhill J."/>
            <person name="ffrench-Constant R.H."/>
        </authorList>
    </citation>
    <scope>NUCLEOTIDE SEQUENCE [LARGE SCALE GENOMIC DNA]</scope>
    <source>
        <strain evidence="2">ATCC 43949 / 3105-77</strain>
    </source>
</reference>
<dbReference type="STRING" id="291112.PAU_01336"/>
<evidence type="ECO:0000313" key="2">
    <source>
        <dbReference type="Proteomes" id="UP000002747"/>
    </source>
</evidence>
<name>C7BRM7_PHOAA</name>
<accession>C7BRM7</accession>
<dbReference type="AlphaFoldDB" id="C7BRM7"/>
<evidence type="ECO:0000313" key="1">
    <source>
        <dbReference type="EMBL" id="CAQ83428.1"/>
    </source>
</evidence>
<keyword evidence="1" id="KW-0560">Oxidoreductase</keyword>
<dbReference type="KEGG" id="pay:PAU_01336"/>
<dbReference type="GO" id="GO:0016491">
    <property type="term" value="F:oxidoreductase activity"/>
    <property type="evidence" value="ECO:0007669"/>
    <property type="project" value="UniProtKB-KW"/>
</dbReference>
<protein>
    <submittedName>
        <fullName evidence="1">Uncharacterized protein</fullName>
    </submittedName>
</protein>
<dbReference type="Proteomes" id="UP000002747">
    <property type="component" value="Chromosome"/>
</dbReference>
<sequence>MQRDNDYHDRLLNSKSSGFQKFSLRINQTMKKIALLDEIANAIFFIASDFAGHSTLQDVIINEVHLNKQILGVVDVSSYSSHINQ</sequence>
<organism evidence="1 2">
    <name type="scientific">Photorhabdus asymbiotica subsp. asymbiotica (strain ATCC 43949 / 3105-77)</name>
    <name type="common">Xenorhabdus luminescens (strain 2)</name>
    <dbReference type="NCBI Taxonomy" id="553480"/>
    <lineage>
        <taxon>Bacteria</taxon>
        <taxon>Pseudomonadati</taxon>
        <taxon>Pseudomonadota</taxon>
        <taxon>Gammaproteobacteria</taxon>
        <taxon>Enterobacterales</taxon>
        <taxon>Morganellaceae</taxon>
        <taxon>Photorhabdus</taxon>
    </lineage>
</organism>
<dbReference type="EMBL" id="FM162591">
    <property type="protein sequence ID" value="CAQ83428.1"/>
    <property type="molecule type" value="Genomic_DNA"/>
</dbReference>